<protein>
    <recommendedName>
        <fullName evidence="3">Reverse transcriptase/retrotransposon-derived protein RNase H-like domain-containing protein</fullName>
    </recommendedName>
</protein>
<organism evidence="1 2">
    <name type="scientific">Trichinella britovi</name>
    <name type="common">Parasitic roundworm</name>
    <dbReference type="NCBI Taxonomy" id="45882"/>
    <lineage>
        <taxon>Eukaryota</taxon>
        <taxon>Metazoa</taxon>
        <taxon>Ecdysozoa</taxon>
        <taxon>Nematoda</taxon>
        <taxon>Enoplea</taxon>
        <taxon>Dorylaimia</taxon>
        <taxon>Trichinellida</taxon>
        <taxon>Trichinellidae</taxon>
        <taxon>Trichinella</taxon>
    </lineage>
</organism>
<name>A0A0V1CJ33_TRIBR</name>
<proteinExistence type="predicted"/>
<evidence type="ECO:0008006" key="3">
    <source>
        <dbReference type="Google" id="ProtNLM"/>
    </source>
</evidence>
<keyword evidence="2" id="KW-1185">Reference proteome</keyword>
<comment type="caution">
    <text evidence="1">The sequence shown here is derived from an EMBL/GenBank/DDBJ whole genome shotgun (WGS) entry which is preliminary data.</text>
</comment>
<evidence type="ECO:0000313" key="1">
    <source>
        <dbReference type="EMBL" id="KRY49316.1"/>
    </source>
</evidence>
<accession>A0A0V1CJ33</accession>
<gene>
    <name evidence="1" type="ORF">T03_694</name>
</gene>
<dbReference type="EMBL" id="JYDI01000180">
    <property type="protein sequence ID" value="KRY49316.1"/>
    <property type="molecule type" value="Genomic_DNA"/>
</dbReference>
<evidence type="ECO:0000313" key="2">
    <source>
        <dbReference type="Proteomes" id="UP000054653"/>
    </source>
</evidence>
<dbReference type="Proteomes" id="UP000054653">
    <property type="component" value="Unassembled WGS sequence"/>
</dbReference>
<sequence>MSIITSLLNCLFKKDAKYHWSTECQSTFDMLKNCFNKKQQSTTKLQILHKRLLSTCGIPPRLENCMP</sequence>
<dbReference type="AlphaFoldDB" id="A0A0V1CJ33"/>
<reference evidence="1 2" key="1">
    <citation type="submission" date="2015-01" db="EMBL/GenBank/DDBJ databases">
        <title>Evolution of Trichinella species and genotypes.</title>
        <authorList>
            <person name="Korhonen P.K."/>
            <person name="Edoardo P."/>
            <person name="Giuseppe L.R."/>
            <person name="Gasser R.B."/>
        </authorList>
    </citation>
    <scope>NUCLEOTIDE SEQUENCE [LARGE SCALE GENOMIC DNA]</scope>
    <source>
        <strain evidence="1">ISS120</strain>
    </source>
</reference>